<dbReference type="RefSeq" id="WP_110170448.1">
    <property type="nucleotide sequence ID" value="NZ_CP015136.1"/>
</dbReference>
<reference evidence="1 2" key="1">
    <citation type="journal article" date="2016" name="Genome Announc.">
        <title>First Complete Genome Sequence of a Subdivision 6 Acidobacterium Strain.</title>
        <authorList>
            <person name="Huang S."/>
            <person name="Vieira S."/>
            <person name="Bunk B."/>
            <person name="Riedel T."/>
            <person name="Sproer C."/>
            <person name="Overmann J."/>
        </authorList>
    </citation>
    <scope>NUCLEOTIDE SEQUENCE [LARGE SCALE GENOMIC DNA]</scope>
    <source>
        <strain evidence="2">DSM 100886 HEG_-6_39</strain>
    </source>
</reference>
<name>A0A143PK48_LUTPR</name>
<dbReference type="KEGG" id="abac:LuPra_01827"/>
<evidence type="ECO:0000313" key="1">
    <source>
        <dbReference type="EMBL" id="AMY08623.1"/>
    </source>
</evidence>
<proteinExistence type="predicted"/>
<dbReference type="AlphaFoldDB" id="A0A143PK48"/>
<dbReference type="Proteomes" id="UP000076079">
    <property type="component" value="Chromosome"/>
</dbReference>
<dbReference type="OrthoDB" id="7068172at2"/>
<accession>A0A143PK48</accession>
<protein>
    <submittedName>
        <fullName evidence="1">Uncharacterized protein</fullName>
    </submittedName>
</protein>
<dbReference type="EMBL" id="CP015136">
    <property type="protein sequence ID" value="AMY08623.1"/>
    <property type="molecule type" value="Genomic_DNA"/>
</dbReference>
<gene>
    <name evidence="1" type="ORF">LuPra_01827</name>
</gene>
<evidence type="ECO:0000313" key="2">
    <source>
        <dbReference type="Proteomes" id="UP000076079"/>
    </source>
</evidence>
<reference evidence="2" key="2">
    <citation type="submission" date="2016-04" db="EMBL/GenBank/DDBJ databases">
        <title>First Complete Genome Sequence of a Subdivision 6 Acidobacterium.</title>
        <authorList>
            <person name="Huang S."/>
            <person name="Vieira S."/>
            <person name="Bunk B."/>
            <person name="Riedel T."/>
            <person name="Sproeer C."/>
            <person name="Overmann J."/>
        </authorList>
    </citation>
    <scope>NUCLEOTIDE SEQUENCE [LARGE SCALE GENOMIC DNA]</scope>
    <source>
        <strain evidence="2">DSM 100886 HEG_-6_39</strain>
    </source>
</reference>
<keyword evidence="2" id="KW-1185">Reference proteome</keyword>
<dbReference type="STRING" id="1855912.LuPra_01827"/>
<sequence length="392" mass="44940">MALTIGDDNLAVLRDSAFEIPKARQAGDFGAHLGVQLRHFFEQTEQFGGQLADRLAERLYWMRELSSTLEAVIDCTRQGRHDRAWQLMEDILDEHLSTLKIMSLRHAYKVVGSRSWYRLTTWSEAKTRRDVFHLPFQKKAASYRFSPPGRPAIYLGNNVYVCWLECQRPSLESCRMARFEIDMRGDEYFLDLPANHASYLEPLTAAAELEGVVQIDPRAITNSPYLDDVESELVDYLSLWPLLMASTVQKQQPAATDPPEYLIAQLLMRWVLKRRDVLGIRYVTSKFDKATNSNDLSINVVLPTRTANKSDGFCDFLVDRVRCTPPQSFDDAAGARDESLFTEEAADLRQAAGGRYMIEWEGSLHHYQRTPFGRMEYWLDRPELAVARIDAT</sequence>
<organism evidence="1 2">
    <name type="scientific">Luteitalea pratensis</name>
    <dbReference type="NCBI Taxonomy" id="1855912"/>
    <lineage>
        <taxon>Bacteria</taxon>
        <taxon>Pseudomonadati</taxon>
        <taxon>Acidobacteriota</taxon>
        <taxon>Vicinamibacteria</taxon>
        <taxon>Vicinamibacterales</taxon>
        <taxon>Vicinamibacteraceae</taxon>
        <taxon>Luteitalea</taxon>
    </lineage>
</organism>